<dbReference type="SUPFAM" id="SSF56399">
    <property type="entry name" value="ADP-ribosylation"/>
    <property type="match status" value="1"/>
</dbReference>
<evidence type="ECO:0000256" key="1">
    <source>
        <dbReference type="SAM" id="Phobius"/>
    </source>
</evidence>
<dbReference type="Proteomes" id="UP001165135">
    <property type="component" value="Unassembled WGS sequence"/>
</dbReference>
<evidence type="ECO:0000259" key="3">
    <source>
        <dbReference type="Pfam" id="PF25547"/>
    </source>
</evidence>
<organism evidence="4 5">
    <name type="scientific">Actinoallomurus iriomotensis</name>
    <dbReference type="NCBI Taxonomy" id="478107"/>
    <lineage>
        <taxon>Bacteria</taxon>
        <taxon>Bacillati</taxon>
        <taxon>Actinomycetota</taxon>
        <taxon>Actinomycetes</taxon>
        <taxon>Streptosporangiales</taxon>
        <taxon>Thermomonosporaceae</taxon>
        <taxon>Actinoallomurus</taxon>
    </lineage>
</organism>
<dbReference type="Pfam" id="PF03496">
    <property type="entry name" value="ADPrib_exo_Tox"/>
    <property type="match status" value="1"/>
</dbReference>
<dbReference type="InterPro" id="IPR057746">
    <property type="entry name" value="CpnT-like_N"/>
</dbReference>
<protein>
    <recommendedName>
        <fullName evidence="6">ADP ribosyltransferase domain-containing protein</fullName>
    </recommendedName>
</protein>
<sequence>MSPYVRIVVVAVPGGRRMSGYEAAPASWARSGRAYLGAGDTLADAVDRLHDTLVEVGQCFGSDGFVGRPAFNGSGGSVGFRVARDDLLARLVLVVNLVRVAGHGQIVTGVNYQDAENASAAVVAEDIQRAQSTLAKVAQDDVYQLEALPDSIIHPIPAPGAVRTALGLLEMLGLQCEWADGHSDKVARIHEALHDVSAALNQAGAALARHTNTVVAANGGEATDAYTRAVNSLAGHDGVLSRLSADAKGLGDNCRTVANTIAAAQLQFVYSAVFIVGLTLLTSFGPGGALLARIQIAFQGRKLYLFLLSCSKAVLVFVALDAAHQEAWRQEHLQHGWNVGETLLSAGEGVTMGVVAGGIEAGITRLAGRYGPVTAVADAMNAPGLTGVAARFGVTAGTGTAATMATQLAFDHGHVDPVQAVEAGLAMAGIGAFAKNGPTGRPGTPDWLTHRSRALGGTTEAWARDLPAEQRAAVEDVLAPDGIKRLNDGLHSDDPQVRAEAAGREQAAKEALGPFQVEGDTTVYARPADDHLTALAAGEDVTVGSVLTEGAGHLGSTEVVFRTGTAVDVSDLVGHRQVITWSDTPAHVLAEQRLPPEERIGTQEPARRLFLADPPAADAPPRAIRHLKSLATDLSIPPSPKPSYGLPKDYWEFRDKIALRLESGELYKVNAADASAAPSIRPLQGVHDFGVSGGSVDEFLRAHGLEPQALGRLIGNYRAAGHVFRSVTPLDDGVARAIANETLTPIIYPTGETRIGPNGDVHLHMPDSAWRIAVPDAEHVPSMPGRLGDDGIRRFASADDVARYGNAYLGTVHFSDVAFDDLGVVTNYQRTPWPYNTILRMRSNGRTPAELGEWWDGITPGAPLALFDDPMRVNYHSIIFSDSPELAPLRRDLLASESMGERLQYWQSYLHSNMHYVRELYVNYGHFPTVDELGGTIAQLQQLTDKQLPEGVATSRSLRSVYFMEGFDRQNPDNLKALENTVQVEPGFMSVSLGDTGYWAHTDAAGRYPYTLHLDLPAGTRGLCSAFNDMYEITLAPGTPYRITRVTVNPDGTTDLYGVVLPH</sequence>
<keyword evidence="1" id="KW-1133">Transmembrane helix</keyword>
<comment type="caution">
    <text evidence="4">The sequence shown here is derived from an EMBL/GenBank/DDBJ whole genome shotgun (WGS) entry which is preliminary data.</text>
</comment>
<accession>A0A9W6VT41</accession>
<feature type="domain" description="ADP ribosyltransferase" evidence="2">
    <location>
        <begin position="931"/>
        <end position="1049"/>
    </location>
</feature>
<feature type="transmembrane region" description="Helical" evidence="1">
    <location>
        <begin position="303"/>
        <end position="320"/>
    </location>
</feature>
<feature type="domain" description="Outer membrane channel protein CpnT-like N-terminal" evidence="3">
    <location>
        <begin position="172"/>
        <end position="292"/>
    </location>
</feature>
<feature type="transmembrane region" description="Helical" evidence="1">
    <location>
        <begin position="268"/>
        <end position="291"/>
    </location>
</feature>
<dbReference type="AlphaFoldDB" id="A0A9W6VT41"/>
<proteinExistence type="predicted"/>
<name>A0A9W6VT41_9ACTN</name>
<keyword evidence="1" id="KW-0812">Transmembrane</keyword>
<reference evidence="4" key="1">
    <citation type="submission" date="2023-03" db="EMBL/GenBank/DDBJ databases">
        <title>Actinoallomurus iriomotensis NBRC 103681.</title>
        <authorList>
            <person name="Ichikawa N."/>
            <person name="Sato H."/>
            <person name="Tonouchi N."/>
        </authorList>
    </citation>
    <scope>NUCLEOTIDE SEQUENCE</scope>
    <source>
        <strain evidence="4">NBRC 103681</strain>
    </source>
</reference>
<evidence type="ECO:0000313" key="4">
    <source>
        <dbReference type="EMBL" id="GLY78744.1"/>
    </source>
</evidence>
<evidence type="ECO:0000259" key="2">
    <source>
        <dbReference type="Pfam" id="PF03496"/>
    </source>
</evidence>
<evidence type="ECO:0000313" key="5">
    <source>
        <dbReference type="Proteomes" id="UP001165135"/>
    </source>
</evidence>
<gene>
    <name evidence="4" type="ORF">Airi01_070110</name>
</gene>
<evidence type="ECO:0008006" key="6">
    <source>
        <dbReference type="Google" id="ProtNLM"/>
    </source>
</evidence>
<dbReference type="Gene3D" id="3.90.176.10">
    <property type="entry name" value="Toxin ADP-ribosyltransferase, Chain A, domain 1"/>
    <property type="match status" value="1"/>
</dbReference>
<keyword evidence="1" id="KW-0472">Membrane</keyword>
<dbReference type="InterPro" id="IPR003540">
    <property type="entry name" value="ADP-ribosyltransferase"/>
</dbReference>
<dbReference type="Pfam" id="PF25547">
    <property type="entry name" value="WXG100_2"/>
    <property type="match status" value="1"/>
</dbReference>
<dbReference type="EMBL" id="BSTJ01000009">
    <property type="protein sequence ID" value="GLY78744.1"/>
    <property type="molecule type" value="Genomic_DNA"/>
</dbReference>